<keyword evidence="1" id="KW-0596">Phosphopantetheine</keyword>
<proteinExistence type="predicted"/>
<dbReference type="InterPro" id="IPR051414">
    <property type="entry name" value="Adenylate-forming_Reductase"/>
</dbReference>
<keyword evidence="2" id="KW-0597">Phosphoprotein</keyword>
<dbReference type="Pfam" id="PF23562">
    <property type="entry name" value="AMP-binding_C_3"/>
    <property type="match status" value="1"/>
</dbReference>
<dbReference type="STRING" id="77044.A0A1W2TQD4"/>
<organism evidence="4">
    <name type="scientific">Rosellinia necatrix</name>
    <name type="common">White root-rot fungus</name>
    <dbReference type="NCBI Taxonomy" id="77044"/>
    <lineage>
        <taxon>Eukaryota</taxon>
        <taxon>Fungi</taxon>
        <taxon>Dikarya</taxon>
        <taxon>Ascomycota</taxon>
        <taxon>Pezizomycotina</taxon>
        <taxon>Sordariomycetes</taxon>
        <taxon>Xylariomycetidae</taxon>
        <taxon>Xylariales</taxon>
        <taxon>Xylariaceae</taxon>
        <taxon>Rosellinia</taxon>
    </lineage>
</organism>
<gene>
    <name evidence="4" type="ORF">SAMD00023353_4800220</name>
</gene>
<dbReference type="AlphaFoldDB" id="A0A1W2TQD4"/>
<evidence type="ECO:0000259" key="3">
    <source>
        <dbReference type="Pfam" id="PF07993"/>
    </source>
</evidence>
<dbReference type="InterPro" id="IPR013120">
    <property type="entry name" value="FAR_NAD-bd"/>
</dbReference>
<dbReference type="Pfam" id="PF07993">
    <property type="entry name" value="NAD_binding_4"/>
    <property type="match status" value="1"/>
</dbReference>
<protein>
    <submittedName>
        <fullName evidence="4">Putative ochratoxin a non-ribosomal peptide synthetase protein</fullName>
    </submittedName>
</protein>
<dbReference type="InterPro" id="IPR036736">
    <property type="entry name" value="ACP-like_sf"/>
</dbReference>
<evidence type="ECO:0000256" key="2">
    <source>
        <dbReference type="ARBA" id="ARBA00022553"/>
    </source>
</evidence>
<dbReference type="EMBL" id="DF977493">
    <property type="protein sequence ID" value="GAP90661.2"/>
    <property type="molecule type" value="Genomic_DNA"/>
</dbReference>
<dbReference type="OMA" id="EWHAREN"/>
<name>A0A1W2TQD4_ROSNE</name>
<dbReference type="PANTHER" id="PTHR43439">
    <property type="entry name" value="PHENYLACETATE-COENZYME A LIGASE"/>
    <property type="match status" value="1"/>
</dbReference>
<evidence type="ECO:0000313" key="4">
    <source>
        <dbReference type="EMBL" id="GAP90661.2"/>
    </source>
</evidence>
<feature type="domain" description="Thioester reductase (TE)" evidence="3">
    <location>
        <begin position="315"/>
        <end position="548"/>
    </location>
</feature>
<dbReference type="PANTHER" id="PTHR43439:SF2">
    <property type="entry name" value="ENZYME, PUTATIVE (JCVI)-RELATED"/>
    <property type="match status" value="1"/>
</dbReference>
<dbReference type="Proteomes" id="UP000054516">
    <property type="component" value="Unassembled WGS sequence"/>
</dbReference>
<accession>A0A1W2TQD4</accession>
<dbReference type="InterPro" id="IPR036291">
    <property type="entry name" value="NAD(P)-bd_dom_sf"/>
</dbReference>
<reference evidence="4" key="1">
    <citation type="submission" date="2016-03" db="EMBL/GenBank/DDBJ databases">
        <title>Draft genome sequence of Rosellinia necatrix.</title>
        <authorList>
            <person name="Kanematsu S."/>
        </authorList>
    </citation>
    <scope>NUCLEOTIDE SEQUENCE [LARGE SCALE GENOMIC DNA]</scope>
    <source>
        <strain evidence="4">W97</strain>
    </source>
</reference>
<evidence type="ECO:0000256" key="1">
    <source>
        <dbReference type="ARBA" id="ARBA00022450"/>
    </source>
</evidence>
<dbReference type="Gene3D" id="1.10.1200.10">
    <property type="entry name" value="ACP-like"/>
    <property type="match status" value="1"/>
</dbReference>
<dbReference type="OrthoDB" id="429813at2759"/>
<dbReference type="SUPFAM" id="SSF51735">
    <property type="entry name" value="NAD(P)-binding Rossmann-fold domains"/>
    <property type="match status" value="1"/>
</dbReference>
<sequence>MQLFDSEAGTYELVIISNENTKNTAAVYHNLPNGPSEFRAKDLFVRHSKKTELFRYYGRKDDIVTLSNGEKFNPIPLELDLQTKPSLKGVLVIGNGRPHTALLLEFKDPDNTSLGDVWPLIQKSNTLVPTQGRIHWGMVIIASPNIPFIRSEKGSIIRRLTEEAYHTQVEKLYTDFQDIGIQISLRTDPQTLKYELTVISTFLRHVVSVAFPSAINIEDDQDFYSLCLDSTQTIMIVSGLKRALEARASGSYDWITPRTLFQNPTIGGLSQLLHGFLNHGIIPNKRYGSDDVVPAYVMTLPDTPIQKPCRIAVIGSTGALGVQIIATMLRDPGIVHIYCLNRSTGAQKRQEDGLMKLDEGAFRPLFHKLKYFHIELGKPRLALTDDQYEQVVTSVDAIIFNAWKVDFVHTVRSFHPFLHALVEVVKIASDSARRMSILFVSSLSSVARMTTVGAVPEALIEDPSAAINMGYAQSKLAGERILAAASRKCGVPVCVARVCQLIGRDAGSAGSDRSWLTALIESAKTLKSIPADVAAIDWLHMDVAARMICDILGTRACDEAQFYHATHPEPQPWGLLVDTLRERVDGAEVVPLRDWVDKLKSIENPTLEDMRTVPALTMLDFFDDLASKPIKTRYATARSASASSARIPRIDGGFIESWLGDWRM</sequence>
<keyword evidence="5" id="KW-1185">Reference proteome</keyword>
<dbReference type="Gene3D" id="3.40.50.720">
    <property type="entry name" value="NAD(P)-binding Rossmann-like Domain"/>
    <property type="match status" value="1"/>
</dbReference>
<evidence type="ECO:0000313" key="5">
    <source>
        <dbReference type="Proteomes" id="UP000054516"/>
    </source>
</evidence>